<evidence type="ECO:0000313" key="2">
    <source>
        <dbReference type="Proteomes" id="UP000199029"/>
    </source>
</evidence>
<accession>A0A1I6BQL0</accession>
<dbReference type="AlphaFoldDB" id="A0A1I6BQL0"/>
<evidence type="ECO:0000313" key="1">
    <source>
        <dbReference type="EMBL" id="SFQ83157.1"/>
    </source>
</evidence>
<organism evidence="1 2">
    <name type="scientific">Hymenobacter arizonensis</name>
    <name type="common">Siccationidurans arizonensis</name>
    <dbReference type="NCBI Taxonomy" id="1227077"/>
    <lineage>
        <taxon>Bacteria</taxon>
        <taxon>Pseudomonadati</taxon>
        <taxon>Bacteroidota</taxon>
        <taxon>Cytophagia</taxon>
        <taxon>Cytophagales</taxon>
        <taxon>Hymenobacteraceae</taxon>
        <taxon>Hymenobacter</taxon>
    </lineage>
</organism>
<protein>
    <submittedName>
        <fullName evidence="1">Uncharacterized protein</fullName>
    </submittedName>
</protein>
<dbReference type="EMBL" id="FOXS01000011">
    <property type="protein sequence ID" value="SFQ83157.1"/>
    <property type="molecule type" value="Genomic_DNA"/>
</dbReference>
<proteinExistence type="predicted"/>
<keyword evidence="2" id="KW-1185">Reference proteome</keyword>
<sequence>MPPLHIGLLTHLLTHKTGPRCAHLPATPPIVDQLCREHGKIYYGTSLSGISSCDELPPNDAAETDAGLCTVCHGHMVWYEQACAGGPSLLPFGTEAALVPASLLTSTATFAFAVGHRVQLIANAPAAFTCCGQHKERHPAAGVQRINFYRLDNGCSECYREHELQVA</sequence>
<reference evidence="2" key="1">
    <citation type="submission" date="2016-10" db="EMBL/GenBank/DDBJ databases">
        <authorList>
            <person name="Varghese N."/>
            <person name="Submissions S."/>
        </authorList>
    </citation>
    <scope>NUCLEOTIDE SEQUENCE [LARGE SCALE GENOMIC DNA]</scope>
    <source>
        <strain evidence="2">OR362-8,ATCC BAA-1266,JCM 13504</strain>
    </source>
</reference>
<dbReference type="Proteomes" id="UP000199029">
    <property type="component" value="Unassembled WGS sequence"/>
</dbReference>
<gene>
    <name evidence="1" type="ORF">SAMN04515668_4917</name>
</gene>
<name>A0A1I6BQL0_HYMAR</name>